<feature type="repeat" description="TPR" evidence="8">
    <location>
        <begin position="146"/>
        <end position="179"/>
    </location>
</feature>
<evidence type="ECO:0000259" key="9">
    <source>
        <dbReference type="Pfam" id="PF13844"/>
    </source>
</evidence>
<evidence type="ECO:0000256" key="6">
    <source>
        <dbReference type="ARBA" id="ARBA00022737"/>
    </source>
</evidence>
<evidence type="ECO:0000256" key="1">
    <source>
        <dbReference type="ARBA" id="ARBA00004922"/>
    </source>
</evidence>
<dbReference type="InterPro" id="IPR011990">
    <property type="entry name" value="TPR-like_helical_dom_sf"/>
</dbReference>
<sequence>MKLKQKKISKDDFRLDELLRLMTLGKYPEVVTACLERQKTKKNSAVDYVLGHALFRLGDIEKGCQSIERARFKSVKDPYCLYRMGHLSFETGHLEQAAICFKKAASIDGTFWEALFNLGNTLKRQFKYHEAIKYYQKVMKLNTEFFDVFFNAGQVYETLKDFKNAQECYEKVISQNSRDVDALCGLGRCYYNNNEKILARNFWDKAIEINPKCAAAYNDIVSTLIQEGDLDTAQSHLDAAIEAGVQHETIYLNMGRIIYIGSKDRILTQKIFEQGVEKYPRVPELWSALLGLMIDEARYSEAEEILKALFSEGMGIWYLKLAMSRLLFETSRLDEAELIMEELLELDPNNHMFISSLLTFKVYNSRHTLEERFRAHKKYGAIIEQSKQGILPTRTYAPQKNKKIKIGYVSPDFRDHATSRFMEPIIANHDRGFFHITLYAQNKSVDDTTRRLQTYADDWCSTSVLDDLQLAKKIQEDEIDILVDLAGHTPGNRLRAFAYKPAPVQVSFVGYPFTTGMKCIDYYIANETLVPEENKKYFIEDVQYLTFENNKIRKSKVLWAPDGVVPNEKSPNLNKGYFTFGCFNRLEKISPKMFEAWVEILKRVPNSRLLLKNRNFDGEGLRCEYINWFVEHGIDQERLDFRGSSDLKGYLSSFNEVDIGLDTYPYNASTVSFDSLAMCVSFVTLQGESTHSRLGALLLRSRGLDYCIAEDYNDYIDKTVELVGKPDVLALQREWHHLRRANEAFDYTVGPIEKLYRKFLSAKSE</sequence>
<organism evidence="10 11">
    <name type="scientific">Kiloniella antarctica</name>
    <dbReference type="NCBI Taxonomy" id="1550907"/>
    <lineage>
        <taxon>Bacteria</taxon>
        <taxon>Pseudomonadati</taxon>
        <taxon>Pseudomonadota</taxon>
        <taxon>Alphaproteobacteria</taxon>
        <taxon>Rhodospirillales</taxon>
        <taxon>Kiloniellaceae</taxon>
        <taxon>Kiloniella</taxon>
    </lineage>
</organism>
<protein>
    <recommendedName>
        <fullName evidence="3">protein O-GlcNAc transferase</fullName>
        <ecNumber evidence="3">2.4.1.255</ecNumber>
    </recommendedName>
</protein>
<accession>A0ABW5BPB7</accession>
<evidence type="ECO:0000313" key="11">
    <source>
        <dbReference type="Proteomes" id="UP001597294"/>
    </source>
</evidence>
<dbReference type="Pfam" id="PF13844">
    <property type="entry name" value="Glyco_transf_41"/>
    <property type="match status" value="2"/>
</dbReference>
<dbReference type="Pfam" id="PF00515">
    <property type="entry name" value="TPR_1"/>
    <property type="match status" value="1"/>
</dbReference>
<keyword evidence="5" id="KW-0808">Transferase</keyword>
<dbReference type="Pfam" id="PF13181">
    <property type="entry name" value="TPR_8"/>
    <property type="match status" value="3"/>
</dbReference>
<name>A0ABW5BPB7_9PROT</name>
<reference evidence="11" key="1">
    <citation type="journal article" date="2019" name="Int. J. Syst. Evol. Microbiol.">
        <title>The Global Catalogue of Microorganisms (GCM) 10K type strain sequencing project: providing services to taxonomists for standard genome sequencing and annotation.</title>
        <authorList>
            <consortium name="The Broad Institute Genomics Platform"/>
            <consortium name="The Broad Institute Genome Sequencing Center for Infectious Disease"/>
            <person name="Wu L."/>
            <person name="Ma J."/>
        </authorList>
    </citation>
    <scope>NUCLEOTIDE SEQUENCE [LARGE SCALE GENOMIC DNA]</scope>
    <source>
        <strain evidence="11">CGMCC 4.7192</strain>
    </source>
</reference>
<dbReference type="InterPro" id="IPR019734">
    <property type="entry name" value="TPR_rpt"/>
</dbReference>
<dbReference type="Gene3D" id="3.40.50.11380">
    <property type="match status" value="1"/>
</dbReference>
<dbReference type="PANTHER" id="PTHR44835">
    <property type="entry name" value="UDP-N-ACETYLGLUCOSAMINE--PEPTIDE N-ACETYLGLUCOSAMINYLTRANSFERASE SPINDLY-RELATED"/>
    <property type="match status" value="1"/>
</dbReference>
<evidence type="ECO:0000256" key="5">
    <source>
        <dbReference type="ARBA" id="ARBA00022679"/>
    </source>
</evidence>
<evidence type="ECO:0000256" key="7">
    <source>
        <dbReference type="ARBA" id="ARBA00022803"/>
    </source>
</evidence>
<dbReference type="SUPFAM" id="SSF48452">
    <property type="entry name" value="TPR-like"/>
    <property type="match status" value="2"/>
</dbReference>
<evidence type="ECO:0000256" key="8">
    <source>
        <dbReference type="PROSITE-ProRule" id="PRU00339"/>
    </source>
</evidence>
<dbReference type="InterPro" id="IPR051939">
    <property type="entry name" value="Glycosyltr_41/O-GlcNAc_trsf"/>
</dbReference>
<feature type="repeat" description="TPR" evidence="8">
    <location>
        <begin position="112"/>
        <end position="145"/>
    </location>
</feature>
<dbReference type="PANTHER" id="PTHR44835:SF1">
    <property type="entry name" value="PROTEIN O-GLCNAC TRANSFERASE"/>
    <property type="match status" value="1"/>
</dbReference>
<keyword evidence="4" id="KW-0328">Glycosyltransferase</keyword>
<feature type="repeat" description="TPR" evidence="8">
    <location>
        <begin position="180"/>
        <end position="213"/>
    </location>
</feature>
<keyword evidence="6" id="KW-0677">Repeat</keyword>
<comment type="caution">
    <text evidence="10">The sequence shown here is derived from an EMBL/GenBank/DDBJ whole genome shotgun (WGS) entry which is preliminary data.</text>
</comment>
<dbReference type="SMART" id="SM00028">
    <property type="entry name" value="TPR"/>
    <property type="match status" value="6"/>
</dbReference>
<dbReference type="InterPro" id="IPR029489">
    <property type="entry name" value="OGT/SEC/SPY_C"/>
</dbReference>
<keyword evidence="7 8" id="KW-0802">TPR repeat</keyword>
<evidence type="ECO:0000256" key="3">
    <source>
        <dbReference type="ARBA" id="ARBA00011970"/>
    </source>
</evidence>
<dbReference type="PROSITE" id="PS50005">
    <property type="entry name" value="TPR"/>
    <property type="match status" value="3"/>
</dbReference>
<gene>
    <name evidence="10" type="ORF">ACFSKO_20260</name>
</gene>
<dbReference type="Proteomes" id="UP001597294">
    <property type="component" value="Unassembled WGS sequence"/>
</dbReference>
<dbReference type="RefSeq" id="WP_380255109.1">
    <property type="nucleotide sequence ID" value="NZ_JBHUII010000013.1"/>
</dbReference>
<dbReference type="Gene3D" id="1.25.40.10">
    <property type="entry name" value="Tetratricopeptide repeat domain"/>
    <property type="match status" value="1"/>
</dbReference>
<dbReference type="EMBL" id="JBHUII010000013">
    <property type="protein sequence ID" value="MFD2207957.1"/>
    <property type="molecule type" value="Genomic_DNA"/>
</dbReference>
<feature type="domain" description="O-GlcNAc transferase C-terminal" evidence="9">
    <location>
        <begin position="574"/>
        <end position="742"/>
    </location>
</feature>
<evidence type="ECO:0000256" key="4">
    <source>
        <dbReference type="ARBA" id="ARBA00022676"/>
    </source>
</evidence>
<proteinExistence type="inferred from homology"/>
<dbReference type="Gene3D" id="3.40.50.2000">
    <property type="entry name" value="Glycogen Phosphorylase B"/>
    <property type="match status" value="1"/>
</dbReference>
<comment type="similarity">
    <text evidence="2">Belongs to the glycosyltransferase 41 family. O-GlcNAc transferase subfamily.</text>
</comment>
<feature type="domain" description="O-GlcNAc transferase C-terminal" evidence="9">
    <location>
        <begin position="398"/>
        <end position="546"/>
    </location>
</feature>
<dbReference type="EC" id="2.4.1.255" evidence="3"/>
<evidence type="ECO:0000256" key="2">
    <source>
        <dbReference type="ARBA" id="ARBA00005386"/>
    </source>
</evidence>
<evidence type="ECO:0000313" key="10">
    <source>
        <dbReference type="EMBL" id="MFD2207957.1"/>
    </source>
</evidence>
<comment type="pathway">
    <text evidence="1">Protein modification; protein glycosylation.</text>
</comment>
<keyword evidence="11" id="KW-1185">Reference proteome</keyword>